<gene>
    <name evidence="2" type="ORF">BDW59DRAFT_150417</name>
</gene>
<name>A0ABR4I036_9EURO</name>
<proteinExistence type="predicted"/>
<dbReference type="Proteomes" id="UP001610335">
    <property type="component" value="Unassembled WGS sequence"/>
</dbReference>
<evidence type="ECO:0000256" key="1">
    <source>
        <dbReference type="SAM" id="MobiDB-lite"/>
    </source>
</evidence>
<evidence type="ECO:0000313" key="2">
    <source>
        <dbReference type="EMBL" id="KAL2820997.1"/>
    </source>
</evidence>
<accession>A0ABR4I036</accession>
<dbReference type="EMBL" id="JBFXLS010000066">
    <property type="protein sequence ID" value="KAL2820997.1"/>
    <property type="molecule type" value="Genomic_DNA"/>
</dbReference>
<sequence>MGDIMWRIYGTTPSSSASQSDSYISGTSKSSPTDKEFQYYFDDVGVVPMFHSVAVSLGQGGYRLEWNYSTTPCIRRVKRRWSRRPERLLRPGRSIFLSWMMDLGAILISRLMSVRVIVVRGLLRVRRVVRVRQVVMMRGALVRLNFKAAIRWRVSGSILARGRMRQRRVCLPFEGRSGVVYVKAIRK</sequence>
<reference evidence="2 3" key="1">
    <citation type="submission" date="2024-07" db="EMBL/GenBank/DDBJ databases">
        <title>Section-level genome sequencing and comparative genomics of Aspergillus sections Usti and Cavernicolus.</title>
        <authorList>
            <consortium name="Lawrence Berkeley National Laboratory"/>
            <person name="Nybo J.L."/>
            <person name="Vesth T.C."/>
            <person name="Theobald S."/>
            <person name="Frisvad J.C."/>
            <person name="Larsen T.O."/>
            <person name="Kjaerboelling I."/>
            <person name="Rothschild-Mancinelli K."/>
            <person name="Lyhne E.K."/>
            <person name="Kogle M.E."/>
            <person name="Barry K."/>
            <person name="Clum A."/>
            <person name="Na H."/>
            <person name="Ledsgaard L."/>
            <person name="Lin J."/>
            <person name="Lipzen A."/>
            <person name="Kuo A."/>
            <person name="Riley R."/>
            <person name="Mondo S."/>
            <person name="LaButti K."/>
            <person name="Haridas S."/>
            <person name="Pangalinan J."/>
            <person name="Salamov A.A."/>
            <person name="Simmons B.A."/>
            <person name="Magnuson J.K."/>
            <person name="Chen J."/>
            <person name="Drula E."/>
            <person name="Henrissat B."/>
            <person name="Wiebenga A."/>
            <person name="Lubbers R.J."/>
            <person name="Gomes A.C."/>
            <person name="Makela M.R."/>
            <person name="Stajich J."/>
            <person name="Grigoriev I.V."/>
            <person name="Mortensen U.H."/>
            <person name="De vries R.P."/>
            <person name="Baker S.E."/>
            <person name="Andersen M.R."/>
        </authorList>
    </citation>
    <scope>NUCLEOTIDE SEQUENCE [LARGE SCALE GENOMIC DNA]</scope>
    <source>
        <strain evidence="2 3">CBS 600.67</strain>
    </source>
</reference>
<organism evidence="2 3">
    <name type="scientific">Aspergillus cavernicola</name>
    <dbReference type="NCBI Taxonomy" id="176166"/>
    <lineage>
        <taxon>Eukaryota</taxon>
        <taxon>Fungi</taxon>
        <taxon>Dikarya</taxon>
        <taxon>Ascomycota</taxon>
        <taxon>Pezizomycotina</taxon>
        <taxon>Eurotiomycetes</taxon>
        <taxon>Eurotiomycetidae</taxon>
        <taxon>Eurotiales</taxon>
        <taxon>Aspergillaceae</taxon>
        <taxon>Aspergillus</taxon>
        <taxon>Aspergillus subgen. Nidulantes</taxon>
    </lineage>
</organism>
<evidence type="ECO:0000313" key="3">
    <source>
        <dbReference type="Proteomes" id="UP001610335"/>
    </source>
</evidence>
<keyword evidence="3" id="KW-1185">Reference proteome</keyword>
<comment type="caution">
    <text evidence="2">The sequence shown here is derived from an EMBL/GenBank/DDBJ whole genome shotgun (WGS) entry which is preliminary data.</text>
</comment>
<feature type="compositionally biased region" description="Low complexity" evidence="1">
    <location>
        <begin position="14"/>
        <end position="25"/>
    </location>
</feature>
<feature type="region of interest" description="Disordered" evidence="1">
    <location>
        <begin position="12"/>
        <end position="32"/>
    </location>
</feature>
<protein>
    <submittedName>
        <fullName evidence="2">Uncharacterized protein</fullName>
    </submittedName>
</protein>